<gene>
    <name evidence="2" type="ORF">GCM10022377_22020</name>
</gene>
<proteinExistence type="predicted"/>
<dbReference type="EMBL" id="BAABCJ010000005">
    <property type="protein sequence ID" value="GAA3707782.1"/>
    <property type="molecule type" value="Genomic_DNA"/>
</dbReference>
<keyword evidence="3" id="KW-1185">Reference proteome</keyword>
<organism evidence="2 3">
    <name type="scientific">Zhihengliuella alba</name>
    <dbReference type="NCBI Taxonomy" id="547018"/>
    <lineage>
        <taxon>Bacteria</taxon>
        <taxon>Bacillati</taxon>
        <taxon>Actinomycetota</taxon>
        <taxon>Actinomycetes</taxon>
        <taxon>Micrococcales</taxon>
        <taxon>Micrococcaceae</taxon>
        <taxon>Zhihengliuella</taxon>
    </lineage>
</organism>
<comment type="caution">
    <text evidence="2">The sequence shown here is derived from an EMBL/GenBank/DDBJ whole genome shotgun (WGS) entry which is preliminary data.</text>
</comment>
<evidence type="ECO:0000256" key="1">
    <source>
        <dbReference type="SAM" id="MobiDB-lite"/>
    </source>
</evidence>
<evidence type="ECO:0000313" key="3">
    <source>
        <dbReference type="Proteomes" id="UP001501536"/>
    </source>
</evidence>
<feature type="region of interest" description="Disordered" evidence="1">
    <location>
        <begin position="40"/>
        <end position="59"/>
    </location>
</feature>
<name>A0ABP7DMP5_9MICC</name>
<accession>A0ABP7DMP5</accession>
<dbReference type="Proteomes" id="UP001501536">
    <property type="component" value="Unassembled WGS sequence"/>
</dbReference>
<sequence length="59" mass="6457">MEPVWASMLRERSKSSRTGMLVRVLHSNLTVMTRVSQVNSRSGGGALFRSGRGPDILSP</sequence>
<protein>
    <submittedName>
        <fullName evidence="2">Uncharacterized protein</fullName>
    </submittedName>
</protein>
<reference evidence="3" key="1">
    <citation type="journal article" date="2019" name="Int. J. Syst. Evol. Microbiol.">
        <title>The Global Catalogue of Microorganisms (GCM) 10K type strain sequencing project: providing services to taxonomists for standard genome sequencing and annotation.</title>
        <authorList>
            <consortium name="The Broad Institute Genomics Platform"/>
            <consortium name="The Broad Institute Genome Sequencing Center for Infectious Disease"/>
            <person name="Wu L."/>
            <person name="Ma J."/>
        </authorList>
    </citation>
    <scope>NUCLEOTIDE SEQUENCE [LARGE SCALE GENOMIC DNA]</scope>
    <source>
        <strain evidence="3">JCM 16961</strain>
    </source>
</reference>
<evidence type="ECO:0000313" key="2">
    <source>
        <dbReference type="EMBL" id="GAA3707782.1"/>
    </source>
</evidence>